<organism evidence="1 2">
    <name type="scientific">Janibacter limosus</name>
    <dbReference type="NCBI Taxonomy" id="53458"/>
    <lineage>
        <taxon>Bacteria</taxon>
        <taxon>Bacillati</taxon>
        <taxon>Actinomycetota</taxon>
        <taxon>Actinomycetes</taxon>
        <taxon>Micrococcales</taxon>
        <taxon>Intrasporangiaceae</taxon>
        <taxon>Janibacter</taxon>
    </lineage>
</organism>
<dbReference type="EMBL" id="CP087977">
    <property type="protein sequence ID" value="UUZ44738.1"/>
    <property type="molecule type" value="Genomic_DNA"/>
</dbReference>
<evidence type="ECO:0000313" key="2">
    <source>
        <dbReference type="Proteomes" id="UP001059663"/>
    </source>
</evidence>
<evidence type="ECO:0000313" key="1">
    <source>
        <dbReference type="EMBL" id="UUZ44738.1"/>
    </source>
</evidence>
<sequence length="320" mass="34758">MSAALDDPHAVQHLPQRPSIHPGQALDSYLEHVAAANHMTPFELANKITRAADTTRFLMLSPTEATLRSLTALTGQSTEQLKHATLKHYDGAGLDLSGLDPHNQSSYRTVAGRGWLPGNSSQLCPRCLKETSARQLARRLPTTTVCTKHRRYLIGTCPGCDKPFRTAGHGFIRSVGAALVCGNPDGARGRHCRTELTTLAAKRADPACVGRQERYDRAMIDGAAVVFGHETRAGAYHRALRCLTVLFLHIATAALSRETLPSWTRRLRQSLSAEATERSHRWGIAPPSDTIVRSRALTSADHILGADHVEVAARLIAPPG</sequence>
<name>A0AC61U447_9MICO</name>
<gene>
    <name evidence="1" type="ORF">LP422_20955</name>
</gene>
<accession>A0AC61U447</accession>
<proteinExistence type="predicted"/>
<protein>
    <submittedName>
        <fullName evidence="1">TniQ family protein</fullName>
    </submittedName>
</protein>
<reference evidence="1" key="1">
    <citation type="submission" date="2021-11" db="EMBL/GenBank/DDBJ databases">
        <title>Study of the species diversity of bacterial strains isolated from a unique natural object - Shulgan-Tash cave (Bashkiria).</title>
        <authorList>
            <person name="Sazanova A.L."/>
            <person name="Chirak E.R."/>
            <person name="Safronova V.I."/>
        </authorList>
    </citation>
    <scope>NUCLEOTIDE SEQUENCE</scope>
    <source>
        <strain evidence="1">P1</strain>
    </source>
</reference>
<dbReference type="Proteomes" id="UP001059663">
    <property type="component" value="Chromosome"/>
</dbReference>